<name>A0ABD2Q3C6_9PLAT</name>
<gene>
    <name evidence="1" type="ORF">Ciccas_007541</name>
</gene>
<dbReference type="Proteomes" id="UP001626550">
    <property type="component" value="Unassembled WGS sequence"/>
</dbReference>
<comment type="caution">
    <text evidence="1">The sequence shown here is derived from an EMBL/GenBank/DDBJ whole genome shotgun (WGS) entry which is preliminary data.</text>
</comment>
<proteinExistence type="predicted"/>
<keyword evidence="2" id="KW-1185">Reference proteome</keyword>
<organism evidence="1 2">
    <name type="scientific">Cichlidogyrus casuarinus</name>
    <dbReference type="NCBI Taxonomy" id="1844966"/>
    <lineage>
        <taxon>Eukaryota</taxon>
        <taxon>Metazoa</taxon>
        <taxon>Spiralia</taxon>
        <taxon>Lophotrochozoa</taxon>
        <taxon>Platyhelminthes</taxon>
        <taxon>Monogenea</taxon>
        <taxon>Monopisthocotylea</taxon>
        <taxon>Dactylogyridea</taxon>
        <taxon>Ancyrocephalidae</taxon>
        <taxon>Cichlidogyrus</taxon>
    </lineage>
</organism>
<dbReference type="EMBL" id="JBJKFK010001173">
    <property type="protein sequence ID" value="KAL3313858.1"/>
    <property type="molecule type" value="Genomic_DNA"/>
</dbReference>
<evidence type="ECO:0000313" key="2">
    <source>
        <dbReference type="Proteomes" id="UP001626550"/>
    </source>
</evidence>
<sequence>MEWCTMVDLRLFLRWELIVHHEDLAEKVIVKALRVCNLGTTDRITASDEVSAFLALHTASFQADRSSRVQISENDGV</sequence>
<dbReference type="AlphaFoldDB" id="A0ABD2Q3C6"/>
<reference evidence="1 2" key="1">
    <citation type="submission" date="2024-11" db="EMBL/GenBank/DDBJ databases">
        <title>Adaptive evolution of stress response genes in parasites aligns with host niche diversity.</title>
        <authorList>
            <person name="Hahn C."/>
            <person name="Resl P."/>
        </authorList>
    </citation>
    <scope>NUCLEOTIDE SEQUENCE [LARGE SCALE GENOMIC DNA]</scope>
    <source>
        <strain evidence="1">EGGRZ-B1_66</strain>
        <tissue evidence="1">Body</tissue>
    </source>
</reference>
<evidence type="ECO:0000313" key="1">
    <source>
        <dbReference type="EMBL" id="KAL3313858.1"/>
    </source>
</evidence>
<protein>
    <submittedName>
        <fullName evidence="1">Uncharacterized protein</fullName>
    </submittedName>
</protein>
<accession>A0ABD2Q3C6</accession>